<dbReference type="OrthoDB" id="3512845at2759"/>
<comment type="caution">
    <text evidence="2">The sequence shown here is derived from an EMBL/GenBank/DDBJ whole genome shotgun (WGS) entry which is preliminary data.</text>
</comment>
<evidence type="ECO:0000313" key="2">
    <source>
        <dbReference type="EMBL" id="KAG0139905.1"/>
    </source>
</evidence>
<gene>
    <name evidence="2" type="ORF">CROQUDRAFT_54071</name>
</gene>
<accession>A0A9P6N5T0</accession>
<proteinExistence type="predicted"/>
<evidence type="ECO:0000259" key="1">
    <source>
        <dbReference type="Pfam" id="PF16278"/>
    </source>
</evidence>
<dbReference type="InterPro" id="IPR032566">
    <property type="entry name" value="Znf-C2HE"/>
</dbReference>
<name>A0A9P6N5T0_9BASI</name>
<keyword evidence="3" id="KW-1185">Reference proteome</keyword>
<dbReference type="EMBL" id="MU167504">
    <property type="protein sequence ID" value="KAG0139905.1"/>
    <property type="molecule type" value="Genomic_DNA"/>
</dbReference>
<dbReference type="Gene3D" id="3.30.428.10">
    <property type="entry name" value="HIT-like"/>
    <property type="match status" value="1"/>
</dbReference>
<dbReference type="Pfam" id="PF16278">
    <property type="entry name" value="zf-C2HE"/>
    <property type="match status" value="1"/>
</dbReference>
<feature type="domain" description="Aprataxin C2HE/C2H2/C2HC zinc finger" evidence="1">
    <location>
        <begin position="42"/>
        <end position="102"/>
    </location>
</feature>
<reference evidence="2" key="1">
    <citation type="submission" date="2013-11" db="EMBL/GenBank/DDBJ databases">
        <title>Genome sequence of the fusiform rust pathogen reveals effectors for host alternation and coevolution with pine.</title>
        <authorList>
            <consortium name="DOE Joint Genome Institute"/>
            <person name="Smith K."/>
            <person name="Pendleton A."/>
            <person name="Kubisiak T."/>
            <person name="Anderson C."/>
            <person name="Salamov A."/>
            <person name="Aerts A."/>
            <person name="Riley R."/>
            <person name="Clum A."/>
            <person name="Lindquist E."/>
            <person name="Ence D."/>
            <person name="Campbell M."/>
            <person name="Kronenberg Z."/>
            <person name="Feau N."/>
            <person name="Dhillon B."/>
            <person name="Hamelin R."/>
            <person name="Burleigh J."/>
            <person name="Smith J."/>
            <person name="Yandell M."/>
            <person name="Nelson C."/>
            <person name="Grigoriev I."/>
            <person name="Davis J."/>
        </authorList>
    </citation>
    <scope>NUCLEOTIDE SEQUENCE</scope>
    <source>
        <strain evidence="2">G11</strain>
    </source>
</reference>
<organism evidence="2 3">
    <name type="scientific">Cronartium quercuum f. sp. fusiforme G11</name>
    <dbReference type="NCBI Taxonomy" id="708437"/>
    <lineage>
        <taxon>Eukaryota</taxon>
        <taxon>Fungi</taxon>
        <taxon>Dikarya</taxon>
        <taxon>Basidiomycota</taxon>
        <taxon>Pucciniomycotina</taxon>
        <taxon>Pucciniomycetes</taxon>
        <taxon>Pucciniales</taxon>
        <taxon>Coleosporiaceae</taxon>
        <taxon>Cronartium</taxon>
    </lineage>
</organism>
<dbReference type="AlphaFoldDB" id="A0A9P6N5T0"/>
<dbReference type="InterPro" id="IPR036265">
    <property type="entry name" value="HIT-like_sf"/>
</dbReference>
<protein>
    <recommendedName>
        <fullName evidence="1">Aprataxin C2HE/C2H2/C2HC zinc finger domain-containing protein</fullName>
    </recommendedName>
</protein>
<sequence>MLKTEGRVWPIHLGFHASESMTYISDCLRHKRHYNTFRFDLGFFLHLDDLIQKIRGGVEPATLMKPKAEYELMLKTDLECPKTKARFRTIPSLKAHLLTQWKSPEERND</sequence>
<evidence type="ECO:0000313" key="3">
    <source>
        <dbReference type="Proteomes" id="UP000886653"/>
    </source>
</evidence>
<dbReference type="Proteomes" id="UP000886653">
    <property type="component" value="Unassembled WGS sequence"/>
</dbReference>